<reference evidence="7" key="1">
    <citation type="submission" date="2016-10" db="EMBL/GenBank/DDBJ databases">
        <authorList>
            <person name="Varghese N."/>
            <person name="Submissions S."/>
        </authorList>
    </citation>
    <scope>NUCLEOTIDE SEQUENCE [LARGE SCALE GENOMIC DNA]</scope>
    <source>
        <strain evidence="7">CGMCC 1.12402</strain>
    </source>
</reference>
<keyword evidence="2 4" id="KW-0479">Metal-binding</keyword>
<keyword evidence="1 4" id="KW-0349">Heme</keyword>
<dbReference type="PANTHER" id="PTHR35008:SF4">
    <property type="entry name" value="BLL4482 PROTEIN"/>
    <property type="match status" value="1"/>
</dbReference>
<evidence type="ECO:0000313" key="6">
    <source>
        <dbReference type="EMBL" id="SEV89970.1"/>
    </source>
</evidence>
<dbReference type="Gene3D" id="1.10.760.10">
    <property type="entry name" value="Cytochrome c-like domain"/>
    <property type="match status" value="1"/>
</dbReference>
<dbReference type="InterPro" id="IPR051459">
    <property type="entry name" value="Cytochrome_c-type_DH"/>
</dbReference>
<feature type="domain" description="Cytochrome c" evidence="5">
    <location>
        <begin position="32"/>
        <end position="121"/>
    </location>
</feature>
<evidence type="ECO:0000256" key="4">
    <source>
        <dbReference type="PROSITE-ProRule" id="PRU00433"/>
    </source>
</evidence>
<dbReference type="Pfam" id="PF00034">
    <property type="entry name" value="Cytochrom_C"/>
    <property type="match status" value="1"/>
</dbReference>
<evidence type="ECO:0000256" key="2">
    <source>
        <dbReference type="ARBA" id="ARBA00022723"/>
    </source>
</evidence>
<evidence type="ECO:0000259" key="5">
    <source>
        <dbReference type="PROSITE" id="PS51007"/>
    </source>
</evidence>
<dbReference type="AlphaFoldDB" id="A0A1I0MPV8"/>
<dbReference type="Proteomes" id="UP000199437">
    <property type="component" value="Unassembled WGS sequence"/>
</dbReference>
<keyword evidence="7" id="KW-1185">Reference proteome</keyword>
<dbReference type="PANTHER" id="PTHR35008">
    <property type="entry name" value="BLL4482 PROTEIN-RELATED"/>
    <property type="match status" value="1"/>
</dbReference>
<evidence type="ECO:0000256" key="3">
    <source>
        <dbReference type="ARBA" id="ARBA00023004"/>
    </source>
</evidence>
<keyword evidence="3 4" id="KW-0408">Iron</keyword>
<dbReference type="STRING" id="1267423.SAMN05216290_0560"/>
<dbReference type="EMBL" id="FOIR01000001">
    <property type="protein sequence ID" value="SEV89970.1"/>
    <property type="molecule type" value="Genomic_DNA"/>
</dbReference>
<dbReference type="GO" id="GO:0009055">
    <property type="term" value="F:electron transfer activity"/>
    <property type="evidence" value="ECO:0007669"/>
    <property type="project" value="InterPro"/>
</dbReference>
<dbReference type="GO" id="GO:0020037">
    <property type="term" value="F:heme binding"/>
    <property type="evidence" value="ECO:0007669"/>
    <property type="project" value="InterPro"/>
</dbReference>
<protein>
    <submittedName>
        <fullName evidence="6">Cytochrome C oxidase, cbb3-type, subunit III</fullName>
    </submittedName>
</protein>
<accession>A0A1I0MPV8</accession>
<dbReference type="InterPro" id="IPR036909">
    <property type="entry name" value="Cyt_c-like_dom_sf"/>
</dbReference>
<proteinExistence type="predicted"/>
<organism evidence="6 7">
    <name type="scientific">Roseivirga pacifica</name>
    <dbReference type="NCBI Taxonomy" id="1267423"/>
    <lineage>
        <taxon>Bacteria</taxon>
        <taxon>Pseudomonadati</taxon>
        <taxon>Bacteroidota</taxon>
        <taxon>Cytophagia</taxon>
        <taxon>Cytophagales</taxon>
        <taxon>Roseivirgaceae</taxon>
        <taxon>Roseivirga</taxon>
    </lineage>
</organism>
<evidence type="ECO:0000313" key="7">
    <source>
        <dbReference type="Proteomes" id="UP000199437"/>
    </source>
</evidence>
<name>A0A1I0MPV8_9BACT</name>
<evidence type="ECO:0000256" key="1">
    <source>
        <dbReference type="ARBA" id="ARBA00022617"/>
    </source>
</evidence>
<dbReference type="InterPro" id="IPR009056">
    <property type="entry name" value="Cyt_c-like_dom"/>
</dbReference>
<gene>
    <name evidence="6" type="ORF">SAMN05216290_0560</name>
</gene>
<dbReference type="SUPFAM" id="SSF46626">
    <property type="entry name" value="Cytochrome c"/>
    <property type="match status" value="1"/>
</dbReference>
<dbReference type="PROSITE" id="PS51007">
    <property type="entry name" value="CYTC"/>
    <property type="match status" value="1"/>
</dbReference>
<dbReference type="GO" id="GO:0046872">
    <property type="term" value="F:metal ion binding"/>
    <property type="evidence" value="ECO:0007669"/>
    <property type="project" value="UniProtKB-KW"/>
</dbReference>
<sequence>MALLIACLLSACGGAKSENEGVQDRLNTKELKYFTNGKRLYTQYCNNCHMDNGEGLGRLIPPLAESDYLMEDLGRAAKIMKYGQKGPIAVNGTEYNQPMPANPQLTPLEILQILAYVSNTWGNEADIMTLPEVQEALKEQ</sequence>